<evidence type="ECO:0000313" key="2">
    <source>
        <dbReference type="Proteomes" id="UP000275385"/>
    </source>
</evidence>
<name>A0A420YJ75_9PEZI</name>
<organism evidence="1 2">
    <name type="scientific">Coniochaeta pulveracea</name>
    <dbReference type="NCBI Taxonomy" id="177199"/>
    <lineage>
        <taxon>Eukaryota</taxon>
        <taxon>Fungi</taxon>
        <taxon>Dikarya</taxon>
        <taxon>Ascomycota</taxon>
        <taxon>Pezizomycotina</taxon>
        <taxon>Sordariomycetes</taxon>
        <taxon>Sordariomycetidae</taxon>
        <taxon>Coniochaetales</taxon>
        <taxon>Coniochaetaceae</taxon>
        <taxon>Coniochaeta</taxon>
    </lineage>
</organism>
<dbReference type="AlphaFoldDB" id="A0A420YJ75"/>
<accession>A0A420YJ75</accession>
<sequence length="284" mass="33347">MSQSTNAQPAVAGSASIAVPSPGLPSWLKQPGGAAQEPETYHEFGHVGDEMKRLHDQIQDSHHTVSRTWRLAARLKGASILEDHNYEALVNLADILSLNAAHPDSPSHARSLLQWQVIQEEFKCFEAEYLDTLNSWKGDHEDPCWRHVDFMVRQGDKQRKPQQTLPDFYQMNPKTGCQEIKAIQWLWEEKLVRTTNSREWMFYHVLMFLHMQERAQMRARTHWLRKGWWEIRRLPVWRTIENSASYRKNELKQGLQGFVMGMVTRSRERRLRRIMAERARRGHT</sequence>
<reference evidence="1 2" key="1">
    <citation type="submission" date="2018-08" db="EMBL/GenBank/DDBJ databases">
        <title>Draft genome of the lignicolous fungus Coniochaeta pulveracea.</title>
        <authorList>
            <person name="Borstlap C.J."/>
            <person name="De Witt R.N."/>
            <person name="Botha A."/>
            <person name="Volschenk H."/>
        </authorList>
    </citation>
    <scope>NUCLEOTIDE SEQUENCE [LARGE SCALE GENOMIC DNA]</scope>
    <source>
        <strain evidence="1 2">CAB683</strain>
    </source>
</reference>
<dbReference type="Proteomes" id="UP000275385">
    <property type="component" value="Unassembled WGS sequence"/>
</dbReference>
<gene>
    <name evidence="1" type="ORF">DL546_000750</name>
</gene>
<proteinExistence type="predicted"/>
<keyword evidence="2" id="KW-1185">Reference proteome</keyword>
<protein>
    <submittedName>
        <fullName evidence="1">Uncharacterized protein</fullName>
    </submittedName>
</protein>
<dbReference type="EMBL" id="QVQW01000006">
    <property type="protein sequence ID" value="RKU47942.1"/>
    <property type="molecule type" value="Genomic_DNA"/>
</dbReference>
<comment type="caution">
    <text evidence="1">The sequence shown here is derived from an EMBL/GenBank/DDBJ whole genome shotgun (WGS) entry which is preliminary data.</text>
</comment>
<evidence type="ECO:0000313" key="1">
    <source>
        <dbReference type="EMBL" id="RKU47942.1"/>
    </source>
</evidence>